<comment type="caution">
    <text evidence="2">The sequence shown here is derived from an EMBL/GenBank/DDBJ whole genome shotgun (WGS) entry which is preliminary data.</text>
</comment>
<name>W1YDC0_9ZZZZ</name>
<keyword evidence="1" id="KW-0812">Transmembrane</keyword>
<reference evidence="2" key="1">
    <citation type="submission" date="2013-12" db="EMBL/GenBank/DDBJ databases">
        <title>A Varibaculum cambriense genome reconstructed from a premature infant gut community with otherwise low bacterial novelty that shifts toward anaerobic metabolism during the third week of life.</title>
        <authorList>
            <person name="Brown C.T."/>
            <person name="Sharon I."/>
            <person name="Thomas B.C."/>
            <person name="Castelle C.J."/>
            <person name="Morowitz M.J."/>
            <person name="Banfield J.F."/>
        </authorList>
    </citation>
    <scope>NUCLEOTIDE SEQUENCE</scope>
</reference>
<dbReference type="EMBL" id="AZMM01005750">
    <property type="protein sequence ID" value="ETJ40351.1"/>
    <property type="molecule type" value="Genomic_DNA"/>
</dbReference>
<evidence type="ECO:0000313" key="2">
    <source>
        <dbReference type="EMBL" id="ETJ40351.1"/>
    </source>
</evidence>
<organism evidence="2">
    <name type="scientific">human gut metagenome</name>
    <dbReference type="NCBI Taxonomy" id="408170"/>
    <lineage>
        <taxon>unclassified sequences</taxon>
        <taxon>metagenomes</taxon>
        <taxon>organismal metagenomes</taxon>
    </lineage>
</organism>
<proteinExistence type="predicted"/>
<accession>W1YDC0</accession>
<evidence type="ECO:0000256" key="1">
    <source>
        <dbReference type="SAM" id="Phobius"/>
    </source>
</evidence>
<keyword evidence="1" id="KW-0472">Membrane</keyword>
<protein>
    <submittedName>
        <fullName evidence="2">Uncharacterized protein</fullName>
    </submittedName>
</protein>
<sequence>MLTFFIGDLLPIIVIMLLGYFS</sequence>
<dbReference type="AlphaFoldDB" id="W1YDC0"/>
<feature type="transmembrane region" description="Helical" evidence="1">
    <location>
        <begin position="6"/>
        <end position="21"/>
    </location>
</feature>
<feature type="non-terminal residue" evidence="2">
    <location>
        <position position="22"/>
    </location>
</feature>
<gene>
    <name evidence="2" type="ORF">Q604_UNBC05750G0001</name>
</gene>
<keyword evidence="1" id="KW-1133">Transmembrane helix</keyword>